<dbReference type="EMBL" id="JBITYG010000012">
    <property type="protein sequence ID" value="MFI9105399.1"/>
    <property type="molecule type" value="Genomic_DNA"/>
</dbReference>
<evidence type="ECO:0008006" key="3">
    <source>
        <dbReference type="Google" id="ProtNLM"/>
    </source>
</evidence>
<keyword evidence="2" id="KW-1185">Reference proteome</keyword>
<accession>A0ABW8CG21</accession>
<dbReference type="RefSeq" id="WP_399656085.1">
    <property type="nucleotide sequence ID" value="NZ_JBITYG010000012.1"/>
</dbReference>
<name>A0ABW8CG21_9ACTN</name>
<sequence length="153" mass="16156">MATKKPVVLGLAVGGLGLLVAAALTMPQVVDWYQGRHLAEAEYSSGSEAKKSRDSVPRWLPDEATAVKYRMSTTGGDRLLKATLADGKLPAGCKQGAGSGRAHLRADWFPKGTDKEGTAACGAYNVVLKGTDLYAWQDHADWVKAKQAGSDAP</sequence>
<dbReference type="Proteomes" id="UP001614394">
    <property type="component" value="Unassembled WGS sequence"/>
</dbReference>
<reference evidence="1 2" key="1">
    <citation type="submission" date="2024-10" db="EMBL/GenBank/DDBJ databases">
        <title>The Natural Products Discovery Center: Release of the First 8490 Sequenced Strains for Exploring Actinobacteria Biosynthetic Diversity.</title>
        <authorList>
            <person name="Kalkreuter E."/>
            <person name="Kautsar S.A."/>
            <person name="Yang D."/>
            <person name="Bader C.D."/>
            <person name="Teijaro C.N."/>
            <person name="Fluegel L."/>
            <person name="Davis C.M."/>
            <person name="Simpson J.R."/>
            <person name="Lauterbach L."/>
            <person name="Steele A.D."/>
            <person name="Gui C."/>
            <person name="Meng S."/>
            <person name="Li G."/>
            <person name="Viehrig K."/>
            <person name="Ye F."/>
            <person name="Su P."/>
            <person name="Kiefer A.F."/>
            <person name="Nichols A."/>
            <person name="Cepeda A.J."/>
            <person name="Yan W."/>
            <person name="Fan B."/>
            <person name="Jiang Y."/>
            <person name="Adhikari A."/>
            <person name="Zheng C.-J."/>
            <person name="Schuster L."/>
            <person name="Cowan T.M."/>
            <person name="Smanski M.J."/>
            <person name="Chevrette M.G."/>
            <person name="De Carvalho L.P.S."/>
            <person name="Shen B."/>
        </authorList>
    </citation>
    <scope>NUCLEOTIDE SEQUENCE [LARGE SCALE GENOMIC DNA]</scope>
    <source>
        <strain evidence="1 2">NPDC053399</strain>
    </source>
</reference>
<comment type="caution">
    <text evidence="1">The sequence shown here is derived from an EMBL/GenBank/DDBJ whole genome shotgun (WGS) entry which is preliminary data.</text>
</comment>
<gene>
    <name evidence="1" type="ORF">ACIGXA_33295</name>
</gene>
<protein>
    <recommendedName>
        <fullName evidence="3">Secreted protein</fullName>
    </recommendedName>
</protein>
<organism evidence="1 2">
    <name type="scientific">Streptomyces fildesensis</name>
    <dbReference type="NCBI Taxonomy" id="375757"/>
    <lineage>
        <taxon>Bacteria</taxon>
        <taxon>Bacillati</taxon>
        <taxon>Actinomycetota</taxon>
        <taxon>Actinomycetes</taxon>
        <taxon>Kitasatosporales</taxon>
        <taxon>Streptomycetaceae</taxon>
        <taxon>Streptomyces</taxon>
    </lineage>
</organism>
<proteinExistence type="predicted"/>
<evidence type="ECO:0000313" key="1">
    <source>
        <dbReference type="EMBL" id="MFI9105399.1"/>
    </source>
</evidence>
<evidence type="ECO:0000313" key="2">
    <source>
        <dbReference type="Proteomes" id="UP001614394"/>
    </source>
</evidence>